<organism evidence="1 2">
    <name type="scientific">Roseibium aggregatum (strain ATCC 25650 / DSM 13394 / JCM 20685 / NBRC 16684 / NCIMB 2208 / IAM 12614 / B1)</name>
    <name type="common">Stappia aggregata</name>
    <dbReference type="NCBI Taxonomy" id="384765"/>
    <lineage>
        <taxon>Bacteria</taxon>
        <taxon>Pseudomonadati</taxon>
        <taxon>Pseudomonadota</taxon>
        <taxon>Alphaproteobacteria</taxon>
        <taxon>Hyphomicrobiales</taxon>
        <taxon>Stappiaceae</taxon>
        <taxon>Roseibium</taxon>
    </lineage>
</organism>
<dbReference type="EMBL" id="AAUW01000006">
    <property type="protein sequence ID" value="EAV44490.1"/>
    <property type="molecule type" value="Genomic_DNA"/>
</dbReference>
<protein>
    <submittedName>
        <fullName evidence="1">Uncharacterized protein</fullName>
    </submittedName>
</protein>
<dbReference type="AlphaFoldDB" id="A0NSG1"/>
<comment type="caution">
    <text evidence="1">The sequence shown here is derived from an EMBL/GenBank/DDBJ whole genome shotgun (WGS) entry which is preliminary data.</text>
</comment>
<sequence length="30" mass="3407">MFVELCDCAVYRVLNDLPINVDLTAPPRTK</sequence>
<reference evidence="1 2" key="1">
    <citation type="submission" date="2006-05" db="EMBL/GenBank/DDBJ databases">
        <authorList>
            <person name="King G."/>
            <person name="Ferriera S."/>
            <person name="Johnson J."/>
            <person name="Kravitz S."/>
            <person name="Beeson K."/>
            <person name="Sutton G."/>
            <person name="Rogers Y.-H."/>
            <person name="Friedman R."/>
            <person name="Frazier M."/>
            <person name="Venter J.C."/>
        </authorList>
    </citation>
    <scope>NUCLEOTIDE SEQUENCE [LARGE SCALE GENOMIC DNA]</scope>
    <source>
        <strain evidence="2">ATCC 25650 / DSM 13394 / JCM 20685 / NBRC 16684 / NCIMB 2208 / IAM 12614 / B1</strain>
    </source>
</reference>
<dbReference type="Proteomes" id="UP000004848">
    <property type="component" value="Unassembled WGS sequence"/>
</dbReference>
<gene>
    <name evidence="1" type="ORF">SIAM614_04990</name>
</gene>
<evidence type="ECO:0000313" key="2">
    <source>
        <dbReference type="Proteomes" id="UP000004848"/>
    </source>
</evidence>
<name>A0NSG1_ROSAI</name>
<evidence type="ECO:0000313" key="1">
    <source>
        <dbReference type="EMBL" id="EAV44490.1"/>
    </source>
</evidence>
<proteinExistence type="predicted"/>
<accession>A0NSG1</accession>